<dbReference type="PANTHER" id="PTHR15835:SF6">
    <property type="entry name" value="ZINC FINGER C3HC-TYPE PROTEIN 1"/>
    <property type="match status" value="1"/>
</dbReference>
<dbReference type="GO" id="GO:0005634">
    <property type="term" value="C:nucleus"/>
    <property type="evidence" value="ECO:0007669"/>
    <property type="project" value="UniProtKB-SubCell"/>
</dbReference>
<sequence>MASEPDDAVRWREARDSVRSSLAASLAPPPGTNVLDALRSFRVDRWRHDAQLSPLVLCARGWRCVGVNALECGYCHRRALVQPSERLHGHARTAFIQQIAQTLPNRHSRSCPFSGVPIGSPARVLPVDSMSILRDYRARLESFNPDAHEIRELVAARDANPDVLQALAVHGWRLSPTLRYVIECSVCGRSVPIGPKTASTGHRMVGKRRALSSPGTEPTVKRKCRASQDESPPAIFRIGERVSSVCELPSSGLDIFGNAMVISRPSSPRRPDQVQFDVVHEHRPWCPWVTTNASRRCAALVQERMDAEEDHERPDVEMACRETLEAVRRLSCA</sequence>
<accession>A0A0G4IZN1</accession>
<evidence type="ECO:0000259" key="8">
    <source>
        <dbReference type="Pfam" id="PF08600"/>
    </source>
</evidence>
<dbReference type="OrthoDB" id="2100628at2759"/>
<dbReference type="AlphaFoldDB" id="A0A0G4IZN1"/>
<reference evidence="9 10" key="1">
    <citation type="submission" date="2015-02" db="EMBL/GenBank/DDBJ databases">
        <authorList>
            <person name="Chooi Y.-H."/>
        </authorList>
    </citation>
    <scope>NUCLEOTIDE SEQUENCE [LARGE SCALE GENOMIC DNA]</scope>
    <source>
        <strain evidence="9">E3</strain>
    </source>
</reference>
<feature type="domain" description="C3HC-type" evidence="7">
    <location>
        <begin position="35"/>
        <end position="142"/>
    </location>
</feature>
<evidence type="ECO:0000256" key="6">
    <source>
        <dbReference type="SAM" id="MobiDB-lite"/>
    </source>
</evidence>
<dbReference type="Pfam" id="PF07967">
    <property type="entry name" value="zf-C3HC"/>
    <property type="match status" value="1"/>
</dbReference>
<evidence type="ECO:0000256" key="5">
    <source>
        <dbReference type="ARBA" id="ARBA00023242"/>
    </source>
</evidence>
<keyword evidence="10" id="KW-1185">Reference proteome</keyword>
<dbReference type="Pfam" id="PF08600">
    <property type="entry name" value="NuBaID_C"/>
    <property type="match status" value="1"/>
</dbReference>
<dbReference type="Proteomes" id="UP000039324">
    <property type="component" value="Unassembled WGS sequence"/>
</dbReference>
<dbReference type="EMBL" id="CDSF01000101">
    <property type="protein sequence ID" value="CEP00589.1"/>
    <property type="molecule type" value="Genomic_DNA"/>
</dbReference>
<dbReference type="GO" id="GO:0008270">
    <property type="term" value="F:zinc ion binding"/>
    <property type="evidence" value="ECO:0007669"/>
    <property type="project" value="UniProtKB-KW"/>
</dbReference>
<keyword evidence="2" id="KW-0479">Metal-binding</keyword>
<proteinExistence type="predicted"/>
<protein>
    <submittedName>
        <fullName evidence="9">Uncharacterized protein</fullName>
    </submittedName>
</protein>
<evidence type="ECO:0000256" key="4">
    <source>
        <dbReference type="ARBA" id="ARBA00022833"/>
    </source>
</evidence>
<evidence type="ECO:0000256" key="2">
    <source>
        <dbReference type="ARBA" id="ARBA00022723"/>
    </source>
</evidence>
<dbReference type="InterPro" id="IPR013909">
    <property type="entry name" value="NuBaID_C"/>
</dbReference>
<keyword evidence="3" id="KW-0863">Zinc-finger</keyword>
<evidence type="ECO:0000256" key="1">
    <source>
        <dbReference type="ARBA" id="ARBA00004123"/>
    </source>
</evidence>
<feature type="domain" description="NuBaID C-terminal" evidence="8">
    <location>
        <begin position="166"/>
        <end position="308"/>
    </location>
</feature>
<keyword evidence="5" id="KW-0539">Nucleus</keyword>
<dbReference type="InterPro" id="IPR012935">
    <property type="entry name" value="NuBaID_N"/>
</dbReference>
<evidence type="ECO:0000313" key="9">
    <source>
        <dbReference type="EMBL" id="CEP00589.1"/>
    </source>
</evidence>
<feature type="region of interest" description="Disordered" evidence="6">
    <location>
        <begin position="198"/>
        <end position="226"/>
    </location>
</feature>
<dbReference type="PANTHER" id="PTHR15835">
    <property type="entry name" value="NUCLEAR-INTERACTING PARTNER OF ALK"/>
    <property type="match status" value="1"/>
</dbReference>
<organism evidence="9 10">
    <name type="scientific">Plasmodiophora brassicae</name>
    <name type="common">Clubroot disease agent</name>
    <dbReference type="NCBI Taxonomy" id="37360"/>
    <lineage>
        <taxon>Eukaryota</taxon>
        <taxon>Sar</taxon>
        <taxon>Rhizaria</taxon>
        <taxon>Endomyxa</taxon>
        <taxon>Phytomyxea</taxon>
        <taxon>Plasmodiophorida</taxon>
        <taxon>Plasmodiophoridae</taxon>
        <taxon>Plasmodiophora</taxon>
    </lineage>
</organism>
<comment type="subcellular location">
    <subcellularLocation>
        <location evidence="1">Nucleus</location>
    </subcellularLocation>
</comment>
<gene>
    <name evidence="9" type="ORF">PBRA_001643</name>
</gene>
<name>A0A0G4IZN1_PLABS</name>
<evidence type="ECO:0000313" key="10">
    <source>
        <dbReference type="Proteomes" id="UP000039324"/>
    </source>
</evidence>
<keyword evidence="4" id="KW-0862">Zinc</keyword>
<evidence type="ECO:0000256" key="3">
    <source>
        <dbReference type="ARBA" id="ARBA00022771"/>
    </source>
</evidence>
<evidence type="ECO:0000259" key="7">
    <source>
        <dbReference type="Pfam" id="PF07967"/>
    </source>
</evidence>